<reference evidence="3" key="1">
    <citation type="journal article" date="2022" name="IScience">
        <title>Evolution of zygomycete secretomes and the origins of terrestrial fungal ecologies.</title>
        <authorList>
            <person name="Chang Y."/>
            <person name="Wang Y."/>
            <person name="Mondo S."/>
            <person name="Ahrendt S."/>
            <person name="Andreopoulos W."/>
            <person name="Barry K."/>
            <person name="Beard J."/>
            <person name="Benny G.L."/>
            <person name="Blankenship S."/>
            <person name="Bonito G."/>
            <person name="Cuomo C."/>
            <person name="Desiro A."/>
            <person name="Gervers K.A."/>
            <person name="Hundley H."/>
            <person name="Kuo A."/>
            <person name="LaButti K."/>
            <person name="Lang B.F."/>
            <person name="Lipzen A."/>
            <person name="O'Donnell K."/>
            <person name="Pangilinan J."/>
            <person name="Reynolds N."/>
            <person name="Sandor L."/>
            <person name="Smith M.E."/>
            <person name="Tsang A."/>
            <person name="Grigoriev I.V."/>
            <person name="Stajich J.E."/>
            <person name="Spatafora J.W."/>
        </authorList>
    </citation>
    <scope>NUCLEOTIDE SEQUENCE</scope>
    <source>
        <strain evidence="3">RSA 2281</strain>
    </source>
</reference>
<accession>A0AAD5K9X4</accession>
<reference evidence="3" key="2">
    <citation type="submission" date="2023-02" db="EMBL/GenBank/DDBJ databases">
        <authorList>
            <consortium name="DOE Joint Genome Institute"/>
            <person name="Mondo S.J."/>
            <person name="Chang Y."/>
            <person name="Wang Y."/>
            <person name="Ahrendt S."/>
            <person name="Andreopoulos W."/>
            <person name="Barry K."/>
            <person name="Beard J."/>
            <person name="Benny G.L."/>
            <person name="Blankenship S."/>
            <person name="Bonito G."/>
            <person name="Cuomo C."/>
            <person name="Desiro A."/>
            <person name="Gervers K.A."/>
            <person name="Hundley H."/>
            <person name="Kuo A."/>
            <person name="LaButti K."/>
            <person name="Lang B.F."/>
            <person name="Lipzen A."/>
            <person name="O'Donnell K."/>
            <person name="Pangilinan J."/>
            <person name="Reynolds N."/>
            <person name="Sandor L."/>
            <person name="Smith M.W."/>
            <person name="Tsang A."/>
            <person name="Grigoriev I.V."/>
            <person name="Stajich J.E."/>
            <person name="Spatafora J.W."/>
        </authorList>
    </citation>
    <scope>NUCLEOTIDE SEQUENCE</scope>
    <source>
        <strain evidence="3">RSA 2281</strain>
    </source>
</reference>
<dbReference type="EMBL" id="JAIXMP010000014">
    <property type="protein sequence ID" value="KAI9262196.1"/>
    <property type="molecule type" value="Genomic_DNA"/>
</dbReference>
<keyword evidence="4" id="KW-1185">Reference proteome</keyword>
<dbReference type="InterPro" id="IPR011990">
    <property type="entry name" value="TPR-like_helical_dom_sf"/>
</dbReference>
<feature type="compositionally biased region" description="Low complexity" evidence="2">
    <location>
        <begin position="54"/>
        <end position="66"/>
    </location>
</feature>
<sequence>MLRSASRTLLRSHRSHNYVTHSNGWKHHYELTHRSSLGAARSLSNATPLRNMATTTTTTHSTPLSTEEISRGTIQMLESIDTLLSCKNTRSAVRYFQTMHSTGNTSSLTSEEYIKLIRLVRQSNDADLRSTVCRWFYHPRDTSPLSTKIIEDENVWVEILKLGLKQGKSIHATDISMLVHQFTKTFQLQQVQNVNSLNILMRLYGVLNRPDSITQCLEVTLKHPNVNSIEATENAIIGYAHCNQHTKVKDLLSTLDGSKELYTKLVKSFAFRGDIAQTRYFIEQIKERFNNDQDQGMLYLAFKVAIDHEFMRQVQQGYSTGNPVIFKWTERLRSLDASWESQLNPLSSTTEAPKDVVQCNNILEYLSKAHIMNPEKYPMEILESFFREKMPASGVQPNEFTFTILLRTYSRSQQYNDQGMNNTRLDKALDLFQELQQQQFKLDIRAAFHALYSACIPHHGQHYPFDYFSDVHVTQNEQHYKRRYYLDKRFFDIEKIMLDGRIRYDRQSLILALTCLGTSGQYRAMWNRWNLIKQSGLNRDSGLYRHVFALASMDKEQSQYALSVIKEELVRELPAKRVGWSTYVAMLNCCIRAQDPIVAKQILNTMPKAYDSPSTPLVNYYNQPQARGYYQPMLRACTMIPGLEAEADALFEQVQTPFDQILWRAAMYHAVQQGGENKSQKLQQLFTQYTMQRFEQSGKIPIPIRETAPVVPFPSGPYSPFDMQMINLYLASLVDCQEVSLALDVVKTLKDQQKATISPTTSAKLRLSGKTVKGFIELVKREQSDEDLKWLLNETK</sequence>
<organism evidence="3 4">
    <name type="scientific">Phascolomyces articulosus</name>
    <dbReference type="NCBI Taxonomy" id="60185"/>
    <lineage>
        <taxon>Eukaryota</taxon>
        <taxon>Fungi</taxon>
        <taxon>Fungi incertae sedis</taxon>
        <taxon>Mucoromycota</taxon>
        <taxon>Mucoromycotina</taxon>
        <taxon>Mucoromycetes</taxon>
        <taxon>Mucorales</taxon>
        <taxon>Lichtheimiaceae</taxon>
        <taxon>Phascolomyces</taxon>
    </lineage>
</organism>
<keyword evidence="1" id="KW-0677">Repeat</keyword>
<gene>
    <name evidence="3" type="ORF">BDA99DRAFT_510503</name>
</gene>
<dbReference type="Proteomes" id="UP001209540">
    <property type="component" value="Unassembled WGS sequence"/>
</dbReference>
<comment type="caution">
    <text evidence="3">The sequence shown here is derived from an EMBL/GenBank/DDBJ whole genome shotgun (WGS) entry which is preliminary data.</text>
</comment>
<evidence type="ECO:0000313" key="3">
    <source>
        <dbReference type="EMBL" id="KAI9262196.1"/>
    </source>
</evidence>
<protein>
    <submittedName>
        <fullName evidence="3">Uncharacterized protein</fullName>
    </submittedName>
</protein>
<evidence type="ECO:0000313" key="4">
    <source>
        <dbReference type="Proteomes" id="UP001209540"/>
    </source>
</evidence>
<name>A0AAD5K9X4_9FUNG</name>
<dbReference type="AlphaFoldDB" id="A0AAD5K9X4"/>
<dbReference type="InterPro" id="IPR051240">
    <property type="entry name" value="Mito_RNA-Proc/Resp"/>
</dbReference>
<dbReference type="GO" id="GO:0003729">
    <property type="term" value="F:mRNA binding"/>
    <property type="evidence" value="ECO:0007669"/>
    <property type="project" value="TreeGrafter"/>
</dbReference>
<dbReference type="PANTHER" id="PTHR47933:SF11">
    <property type="entry name" value="PENTATRICOPEPTIDE REPEAT-CONTAINING PROTEIN 2"/>
    <property type="match status" value="1"/>
</dbReference>
<feature type="region of interest" description="Disordered" evidence="2">
    <location>
        <begin position="44"/>
        <end position="67"/>
    </location>
</feature>
<evidence type="ECO:0000256" key="1">
    <source>
        <dbReference type="ARBA" id="ARBA00022737"/>
    </source>
</evidence>
<proteinExistence type="predicted"/>
<dbReference type="PANTHER" id="PTHR47933">
    <property type="entry name" value="PENTATRICOPEPTIDE REPEAT-CONTAINING PROTEIN 1, MITOCHONDRIAL"/>
    <property type="match status" value="1"/>
</dbReference>
<evidence type="ECO:0000256" key="2">
    <source>
        <dbReference type="SAM" id="MobiDB-lite"/>
    </source>
</evidence>
<dbReference type="Gene3D" id="1.25.40.10">
    <property type="entry name" value="Tetratricopeptide repeat domain"/>
    <property type="match status" value="1"/>
</dbReference>